<accession>A0AAQ3LHT3</accession>
<dbReference type="InterPro" id="IPR045865">
    <property type="entry name" value="ACT-like_dom_sf"/>
</dbReference>
<dbReference type="PANTHER" id="PTHR34875">
    <property type="entry name" value="UPF0237 PROTEIN MJ1558"/>
    <property type="match status" value="1"/>
</dbReference>
<dbReference type="GO" id="GO:0006355">
    <property type="term" value="P:regulation of DNA-templated transcription"/>
    <property type="evidence" value="ECO:0007669"/>
    <property type="project" value="InterPro"/>
</dbReference>
<dbReference type="KEGG" id="puo:RZN69_04475"/>
<dbReference type="InterPro" id="IPR002912">
    <property type="entry name" value="ACT_dom"/>
</dbReference>
<evidence type="ECO:0000313" key="3">
    <source>
        <dbReference type="Proteomes" id="UP001304300"/>
    </source>
</evidence>
<dbReference type="Gene3D" id="3.30.70.260">
    <property type="match status" value="2"/>
</dbReference>
<gene>
    <name evidence="2" type="ORF">RZN69_04475</name>
</gene>
<dbReference type="PROSITE" id="PS51671">
    <property type="entry name" value="ACT"/>
    <property type="match status" value="1"/>
</dbReference>
<dbReference type="AlphaFoldDB" id="A0AAQ3LHT3"/>
<organism evidence="2 3">
    <name type="scientific">Rubellicoccus peritrichatus</name>
    <dbReference type="NCBI Taxonomy" id="3080537"/>
    <lineage>
        <taxon>Bacteria</taxon>
        <taxon>Pseudomonadati</taxon>
        <taxon>Verrucomicrobiota</taxon>
        <taxon>Opitutia</taxon>
        <taxon>Puniceicoccales</taxon>
        <taxon>Cerasicoccaceae</taxon>
        <taxon>Rubellicoccus</taxon>
    </lineage>
</organism>
<dbReference type="Pfam" id="PF13740">
    <property type="entry name" value="ACT_6"/>
    <property type="match status" value="1"/>
</dbReference>
<dbReference type="InterPro" id="IPR016867">
    <property type="entry name" value="GcvR"/>
</dbReference>
<name>A0AAQ3LHT3_9BACT</name>
<evidence type="ECO:0000313" key="2">
    <source>
        <dbReference type="EMBL" id="WOO42334.1"/>
    </source>
</evidence>
<sequence length="166" mass="17564">MLLITLNGADRPGLVQKLSDIVAKYHANWEQSRMLHLSGRFVGILEVHVLEDKAHGLIKELRELGDLELTIAEGSVDPGAAHFYQLEVVGADAPGIVSDVFAVVAGAGANVESLNTGVEAAPDSGIILFRARARLGASISIDLAALRSELEAISDDLVVTLDVDSE</sequence>
<evidence type="ECO:0000259" key="1">
    <source>
        <dbReference type="PROSITE" id="PS51671"/>
    </source>
</evidence>
<feature type="domain" description="ACT" evidence="1">
    <location>
        <begin position="85"/>
        <end position="166"/>
    </location>
</feature>
<keyword evidence="3" id="KW-1185">Reference proteome</keyword>
<dbReference type="PANTHER" id="PTHR34875:SF6">
    <property type="entry name" value="UPF0237 PROTEIN MJ1558"/>
    <property type="match status" value="1"/>
</dbReference>
<dbReference type="SUPFAM" id="SSF55021">
    <property type="entry name" value="ACT-like"/>
    <property type="match status" value="2"/>
</dbReference>
<dbReference type="PIRSF" id="PIRSF028103">
    <property type="entry name" value="GcvR"/>
    <property type="match status" value="1"/>
</dbReference>
<dbReference type="RefSeq" id="WP_317834853.1">
    <property type="nucleotide sequence ID" value="NZ_CP136920.1"/>
</dbReference>
<dbReference type="EMBL" id="CP136920">
    <property type="protein sequence ID" value="WOO42334.1"/>
    <property type="molecule type" value="Genomic_DNA"/>
</dbReference>
<reference evidence="2 3" key="1">
    <citation type="submission" date="2023-10" db="EMBL/GenBank/DDBJ databases">
        <title>Rubellicoccus peritrichatus gen. nov., sp. nov., isolated from an algae of coral reef tank.</title>
        <authorList>
            <person name="Luo J."/>
        </authorList>
    </citation>
    <scope>NUCLEOTIDE SEQUENCE [LARGE SCALE GENOMIC DNA]</scope>
    <source>
        <strain evidence="2 3">CR14</strain>
    </source>
</reference>
<proteinExistence type="predicted"/>
<dbReference type="Proteomes" id="UP001304300">
    <property type="component" value="Chromosome"/>
</dbReference>
<protein>
    <submittedName>
        <fullName evidence="2">ACT domain-containing protein</fullName>
    </submittedName>
</protein>
<dbReference type="InterPro" id="IPR050990">
    <property type="entry name" value="UPF0237/GcvR_regulator"/>
</dbReference>